<protein>
    <submittedName>
        <fullName evidence="1">Uncharacterized protein</fullName>
    </submittedName>
</protein>
<keyword evidence="2" id="KW-1185">Reference proteome</keyword>
<evidence type="ECO:0000313" key="2">
    <source>
        <dbReference type="Proteomes" id="UP001152798"/>
    </source>
</evidence>
<proteinExistence type="predicted"/>
<name>A0A9P0H414_NEZVI</name>
<gene>
    <name evidence="1" type="ORF">NEZAVI_LOCUS5518</name>
</gene>
<evidence type="ECO:0000313" key="1">
    <source>
        <dbReference type="EMBL" id="CAH1395206.1"/>
    </source>
</evidence>
<dbReference type="EMBL" id="OV725079">
    <property type="protein sequence ID" value="CAH1395206.1"/>
    <property type="molecule type" value="Genomic_DNA"/>
</dbReference>
<sequence>MTVYQTDLFMVAGWIISCRQREGIKWTATHDDAAHTHSNEDGMFIQVLLIVRVRTSYCPEEDEGGSLKMKIRTEREGHLILIGPL</sequence>
<organism evidence="1 2">
    <name type="scientific">Nezara viridula</name>
    <name type="common">Southern green stink bug</name>
    <name type="synonym">Cimex viridulus</name>
    <dbReference type="NCBI Taxonomy" id="85310"/>
    <lineage>
        <taxon>Eukaryota</taxon>
        <taxon>Metazoa</taxon>
        <taxon>Ecdysozoa</taxon>
        <taxon>Arthropoda</taxon>
        <taxon>Hexapoda</taxon>
        <taxon>Insecta</taxon>
        <taxon>Pterygota</taxon>
        <taxon>Neoptera</taxon>
        <taxon>Paraneoptera</taxon>
        <taxon>Hemiptera</taxon>
        <taxon>Heteroptera</taxon>
        <taxon>Panheteroptera</taxon>
        <taxon>Pentatomomorpha</taxon>
        <taxon>Pentatomoidea</taxon>
        <taxon>Pentatomidae</taxon>
        <taxon>Pentatominae</taxon>
        <taxon>Nezara</taxon>
    </lineage>
</organism>
<accession>A0A9P0H414</accession>
<dbReference type="Proteomes" id="UP001152798">
    <property type="component" value="Chromosome 3"/>
</dbReference>
<dbReference type="AlphaFoldDB" id="A0A9P0H414"/>
<reference evidence="1" key="1">
    <citation type="submission" date="2022-01" db="EMBL/GenBank/DDBJ databases">
        <authorList>
            <person name="King R."/>
        </authorList>
    </citation>
    <scope>NUCLEOTIDE SEQUENCE</scope>
</reference>